<comment type="caution">
    <text evidence="1">The sequence shown here is derived from an EMBL/GenBank/DDBJ whole genome shotgun (WGS) entry which is preliminary data.</text>
</comment>
<dbReference type="EMBL" id="JAFHKK010000010">
    <property type="protein sequence ID" value="MBN2964330.1"/>
    <property type="molecule type" value="Genomic_DNA"/>
</dbReference>
<reference evidence="1" key="2">
    <citation type="submission" date="2021-02" db="EMBL/GenBank/DDBJ databases">
        <authorList>
            <person name="Merkel A.Y."/>
        </authorList>
    </citation>
    <scope>NUCLEOTIDE SEQUENCE</scope>
    <source>
        <strain evidence="1">T05b</strain>
    </source>
</reference>
<protein>
    <submittedName>
        <fullName evidence="1">Pyridoxamine 5'-phosphate oxidase family protein</fullName>
    </submittedName>
</protein>
<sequence>MDLHYFFENNTGTGVLSTANQKGEVNSALFARPHVEHDLAMFICLKRKNLENLQQNPYASYLFRVDGKGYEGVRLTLLLQEIKDDDILAEKLRRRHTKTEEKAYILVFKILKVLPLVGGQEEG</sequence>
<dbReference type="Proteomes" id="UP000703590">
    <property type="component" value="Unassembled WGS sequence"/>
</dbReference>
<accession>A0ABS2WRR4</accession>
<name>A0ABS2WRR4_9BACT</name>
<dbReference type="InterPro" id="IPR012349">
    <property type="entry name" value="Split_barrel_FMN-bd"/>
</dbReference>
<proteinExistence type="predicted"/>
<dbReference type="RefSeq" id="WP_205458877.1">
    <property type="nucleotide sequence ID" value="NZ_JAFHKK010000010.1"/>
</dbReference>
<organism evidence="1 2">
    <name type="scientific">Sulfurospirillum tamanense</name>
    <dbReference type="NCBI Taxonomy" id="2813362"/>
    <lineage>
        <taxon>Bacteria</taxon>
        <taxon>Pseudomonadati</taxon>
        <taxon>Campylobacterota</taxon>
        <taxon>Epsilonproteobacteria</taxon>
        <taxon>Campylobacterales</taxon>
        <taxon>Sulfurospirillaceae</taxon>
        <taxon>Sulfurospirillum</taxon>
    </lineage>
</organism>
<keyword evidence="2" id="KW-1185">Reference proteome</keyword>
<evidence type="ECO:0000313" key="2">
    <source>
        <dbReference type="Proteomes" id="UP000703590"/>
    </source>
</evidence>
<gene>
    <name evidence="1" type="ORF">JWV37_06030</name>
</gene>
<reference evidence="1" key="1">
    <citation type="submission" date="2021-02" db="EMBL/GenBank/DDBJ databases">
        <title>Sulfurospirillum tamanensis sp. nov.</title>
        <authorList>
            <person name="Frolova A."/>
            <person name="Merkel A."/>
            <person name="Slobodkin A."/>
        </authorList>
    </citation>
    <scope>NUCLEOTIDE SEQUENCE</scope>
    <source>
        <strain evidence="1">T05b</strain>
    </source>
</reference>
<evidence type="ECO:0000313" key="1">
    <source>
        <dbReference type="EMBL" id="MBN2964330.1"/>
    </source>
</evidence>
<dbReference type="SUPFAM" id="SSF50475">
    <property type="entry name" value="FMN-binding split barrel"/>
    <property type="match status" value="1"/>
</dbReference>
<dbReference type="Gene3D" id="2.30.110.10">
    <property type="entry name" value="Electron Transport, Fmn-binding Protein, Chain A"/>
    <property type="match status" value="1"/>
</dbReference>